<feature type="compositionally biased region" description="Basic residues" evidence="1">
    <location>
        <begin position="10"/>
        <end position="26"/>
    </location>
</feature>
<dbReference type="EMBL" id="CAMXCT030000131">
    <property type="protein sequence ID" value="CAL4761684.1"/>
    <property type="molecule type" value="Genomic_DNA"/>
</dbReference>
<comment type="caution">
    <text evidence="2">The sequence shown here is derived from an EMBL/GenBank/DDBJ whole genome shotgun (WGS) entry which is preliminary data.</text>
</comment>
<evidence type="ECO:0000313" key="3">
    <source>
        <dbReference type="EMBL" id="CAL4761684.1"/>
    </source>
</evidence>
<dbReference type="EMBL" id="CAMXCT010000131">
    <property type="protein sequence ID" value="CAI3974372.1"/>
    <property type="molecule type" value="Genomic_DNA"/>
</dbReference>
<evidence type="ECO:0000313" key="4">
    <source>
        <dbReference type="Proteomes" id="UP001152797"/>
    </source>
</evidence>
<feature type="region of interest" description="Disordered" evidence="1">
    <location>
        <begin position="457"/>
        <end position="481"/>
    </location>
</feature>
<reference evidence="2" key="1">
    <citation type="submission" date="2022-10" db="EMBL/GenBank/DDBJ databases">
        <authorList>
            <person name="Chen Y."/>
            <person name="Dougan E. K."/>
            <person name="Chan C."/>
            <person name="Rhodes N."/>
            <person name="Thang M."/>
        </authorList>
    </citation>
    <scope>NUCLEOTIDE SEQUENCE</scope>
</reference>
<keyword evidence="4" id="KW-1185">Reference proteome</keyword>
<feature type="compositionally biased region" description="Basic and acidic residues" evidence="1">
    <location>
        <begin position="457"/>
        <end position="480"/>
    </location>
</feature>
<feature type="compositionally biased region" description="Basic residues" evidence="1">
    <location>
        <begin position="288"/>
        <end position="297"/>
    </location>
</feature>
<feature type="region of interest" description="Disordered" evidence="1">
    <location>
        <begin position="288"/>
        <end position="311"/>
    </location>
</feature>
<dbReference type="EMBL" id="CAMXCT020000131">
    <property type="protein sequence ID" value="CAL1127747.1"/>
    <property type="molecule type" value="Genomic_DNA"/>
</dbReference>
<protein>
    <submittedName>
        <fullName evidence="2">Uncharacterized protein</fullName>
    </submittedName>
</protein>
<dbReference type="Proteomes" id="UP001152797">
    <property type="component" value="Unassembled WGS sequence"/>
</dbReference>
<feature type="compositionally biased region" description="Basic and acidic residues" evidence="1">
    <location>
        <begin position="298"/>
        <end position="311"/>
    </location>
</feature>
<accession>A0A9P1BJ67</accession>
<proteinExistence type="predicted"/>
<reference evidence="3 4" key="2">
    <citation type="submission" date="2024-05" db="EMBL/GenBank/DDBJ databases">
        <authorList>
            <person name="Chen Y."/>
            <person name="Shah S."/>
            <person name="Dougan E. K."/>
            <person name="Thang M."/>
            <person name="Chan C."/>
        </authorList>
    </citation>
    <scope>NUCLEOTIDE SEQUENCE [LARGE SCALE GENOMIC DNA]</scope>
</reference>
<evidence type="ECO:0000313" key="2">
    <source>
        <dbReference type="EMBL" id="CAI3974372.1"/>
    </source>
</evidence>
<name>A0A9P1BJ67_9DINO</name>
<sequence length="606" mass="68714">MASASTSRANQKHLPRGVSKKILKKGSSRDPALDSLDLTGLSSLVAKPAVRRKIYSEARSFLGDAKSETQEELSSKALFQQAAASVRQSVRKASIAGLAIDQMSQSQSGVDFRSQAADESAGSAAVCRLSATSTSSKEQMPETTMQAGMDADHVENEAEVETERLRQHFLRTLEEVKQILERIDLSDTLEEVSHVLDWVKELEAMMDEMTSSSSSSLENYEVVAEARKDVEERVQHALEMASKKIPEAVQAIHRSRSPNTSQLATNALMNMEGFKEQSELLGAPFVKPKKAKVKGHKKQDQEQATERRFSREQLRQKLRSNALHGWMPLPPPLRTETPKTRDERSESWLKWWSHEEGDGLDRREAFFQNLPPNKLTLMEMELRDAIIDFLEQRKSEDSPTWDEIRVQPMVVECTKKALPHFVSLEEWLHRRQRLSNHGIITWPPPPPLWRLEPTERWKKDLPPEPSPEAHTKFQRRDSTQRRGSSVFGVNFQVTDHGQIFGVLAGDEEAVCELPWPCSSVVPEQKNFGWIKSSGARGCLPSVATHGNMTVEDVMAWRLSHRFRQRRVEPVLQSMWQALAKQRLPKTCKCEHCRGTLQYEITLASSE</sequence>
<dbReference type="OrthoDB" id="416480at2759"/>
<dbReference type="AlphaFoldDB" id="A0A9P1BJ67"/>
<organism evidence="2">
    <name type="scientific">Cladocopium goreaui</name>
    <dbReference type="NCBI Taxonomy" id="2562237"/>
    <lineage>
        <taxon>Eukaryota</taxon>
        <taxon>Sar</taxon>
        <taxon>Alveolata</taxon>
        <taxon>Dinophyceae</taxon>
        <taxon>Suessiales</taxon>
        <taxon>Symbiodiniaceae</taxon>
        <taxon>Cladocopium</taxon>
    </lineage>
</organism>
<evidence type="ECO:0000256" key="1">
    <source>
        <dbReference type="SAM" id="MobiDB-lite"/>
    </source>
</evidence>
<gene>
    <name evidence="2" type="ORF">C1SCF055_LOCUS2780</name>
</gene>
<feature type="region of interest" description="Disordered" evidence="1">
    <location>
        <begin position="1"/>
        <end position="30"/>
    </location>
</feature>